<feature type="domain" description="Neurotransmitter-gated ion-channel transmembrane" evidence="4">
    <location>
        <begin position="245"/>
        <end position="354"/>
    </location>
</feature>
<keyword evidence="1" id="KW-0812">Transmembrane</keyword>
<dbReference type="FunFam" id="2.70.170.10:FF:000028">
    <property type="entry name" value="AcetylCholine Receptor"/>
    <property type="match status" value="1"/>
</dbReference>
<evidence type="ECO:0000259" key="4">
    <source>
        <dbReference type="Pfam" id="PF02932"/>
    </source>
</evidence>
<organism evidence="5 6">
    <name type="scientific">Allacma fusca</name>
    <dbReference type="NCBI Taxonomy" id="39272"/>
    <lineage>
        <taxon>Eukaryota</taxon>
        <taxon>Metazoa</taxon>
        <taxon>Ecdysozoa</taxon>
        <taxon>Arthropoda</taxon>
        <taxon>Hexapoda</taxon>
        <taxon>Collembola</taxon>
        <taxon>Symphypleona</taxon>
        <taxon>Sminthuridae</taxon>
        <taxon>Allacma</taxon>
    </lineage>
</organism>
<evidence type="ECO:0000313" key="5">
    <source>
        <dbReference type="EMBL" id="CAG7838340.1"/>
    </source>
</evidence>
<keyword evidence="6" id="KW-1185">Reference proteome</keyword>
<dbReference type="GO" id="GO:0016020">
    <property type="term" value="C:membrane"/>
    <property type="evidence" value="ECO:0007669"/>
    <property type="project" value="InterPro"/>
</dbReference>
<dbReference type="PANTHER" id="PTHR18945">
    <property type="entry name" value="NEUROTRANSMITTER GATED ION CHANNEL"/>
    <property type="match status" value="1"/>
</dbReference>
<dbReference type="EMBL" id="CAJVCH010571717">
    <property type="protein sequence ID" value="CAG7838340.1"/>
    <property type="molecule type" value="Genomic_DNA"/>
</dbReference>
<keyword evidence="2" id="KW-0732">Signal</keyword>
<keyword evidence="1" id="KW-0472">Membrane</keyword>
<accession>A0A8J2MG83</accession>
<reference evidence="5" key="1">
    <citation type="submission" date="2021-06" db="EMBL/GenBank/DDBJ databases">
        <authorList>
            <person name="Hodson N. C."/>
            <person name="Mongue J. A."/>
            <person name="Jaron S. K."/>
        </authorList>
    </citation>
    <scope>NUCLEOTIDE SEQUENCE</scope>
</reference>
<name>A0A8J2MG83_9HEXA</name>
<dbReference type="OrthoDB" id="410315at2759"/>
<keyword evidence="1" id="KW-1133">Transmembrane helix</keyword>
<dbReference type="AlphaFoldDB" id="A0A8J2MG83"/>
<sequence length="410" mass="46845">MICRGTKGNLCLQVCFVIAITGVGHLPGCKSEEDFVKKLRTDLLTGYEKSVLPINENSTLNIQLLPEVFRVDEKTSTFYLKLLMVTWWRDHRMKWNPNNYGKLLQLTFPASELWLPSLTVYNDAAADSVDRLHPAPVKVHWNGGTFWFPPAEFNTSCAHNVKKWPFDSNTCFVDIGSWVYVGLPMVNYPIVKNRLAYHPNAEWEVTYVNASIKDQIFSCCPQYQSLTVQFDIKRRSAYPFALVCLPGIVIAITILLSFWMDPKAPERTGLMLIALLINVYYLQFATNIIPPNGDDVPYIILYFRDSMVMIVNAILWTVCSRYIATTKRTSNVPLPNVLIQFLESWPSKILCIAPRPKNIPQPGALTEVDGSLIGLQSSVYDDWSWVAHLLDRIIFFLYTITYTVFLLAFF</sequence>
<feature type="chain" id="PRO_5035241949" evidence="2">
    <location>
        <begin position="32"/>
        <end position="410"/>
    </location>
</feature>
<dbReference type="InterPro" id="IPR006202">
    <property type="entry name" value="Neur_chan_lig-bd"/>
</dbReference>
<dbReference type="InterPro" id="IPR006029">
    <property type="entry name" value="Neurotrans-gated_channel_TM"/>
</dbReference>
<evidence type="ECO:0000313" key="6">
    <source>
        <dbReference type="Proteomes" id="UP000708208"/>
    </source>
</evidence>
<feature type="transmembrane region" description="Helical" evidence="1">
    <location>
        <begin position="270"/>
        <end position="290"/>
    </location>
</feature>
<evidence type="ECO:0000259" key="3">
    <source>
        <dbReference type="Pfam" id="PF02931"/>
    </source>
</evidence>
<evidence type="ECO:0000256" key="1">
    <source>
        <dbReference type="SAM" id="Phobius"/>
    </source>
</evidence>
<comment type="caution">
    <text evidence="5">The sequence shown here is derived from an EMBL/GenBank/DDBJ whole genome shotgun (WGS) entry which is preliminary data.</text>
</comment>
<dbReference type="Pfam" id="PF02931">
    <property type="entry name" value="Neur_chan_LBD"/>
    <property type="match status" value="1"/>
</dbReference>
<dbReference type="Proteomes" id="UP000708208">
    <property type="component" value="Unassembled WGS sequence"/>
</dbReference>
<feature type="transmembrane region" description="Helical" evidence="1">
    <location>
        <begin position="389"/>
        <end position="409"/>
    </location>
</feature>
<gene>
    <name evidence="5" type="ORF">AFUS01_LOCUS47319</name>
</gene>
<evidence type="ECO:0000256" key="2">
    <source>
        <dbReference type="SAM" id="SignalP"/>
    </source>
</evidence>
<dbReference type="GO" id="GO:0005230">
    <property type="term" value="F:extracellular ligand-gated monoatomic ion channel activity"/>
    <property type="evidence" value="ECO:0007669"/>
    <property type="project" value="InterPro"/>
</dbReference>
<proteinExistence type="predicted"/>
<protein>
    <submittedName>
        <fullName evidence="5">Uncharacterized protein</fullName>
    </submittedName>
</protein>
<feature type="transmembrane region" description="Helical" evidence="1">
    <location>
        <begin position="296"/>
        <end position="318"/>
    </location>
</feature>
<feature type="transmembrane region" description="Helical" evidence="1">
    <location>
        <begin position="237"/>
        <end position="258"/>
    </location>
</feature>
<dbReference type="InterPro" id="IPR006201">
    <property type="entry name" value="Neur_channel"/>
</dbReference>
<feature type="domain" description="Neurotransmitter-gated ion-channel ligand-binding" evidence="3">
    <location>
        <begin position="37"/>
        <end position="235"/>
    </location>
</feature>
<dbReference type="GO" id="GO:0004888">
    <property type="term" value="F:transmembrane signaling receptor activity"/>
    <property type="evidence" value="ECO:0007669"/>
    <property type="project" value="InterPro"/>
</dbReference>
<dbReference type="CDD" id="cd18989">
    <property type="entry name" value="LGIC_ECD_cation"/>
    <property type="match status" value="1"/>
</dbReference>
<feature type="signal peptide" evidence="2">
    <location>
        <begin position="1"/>
        <end position="31"/>
    </location>
</feature>
<dbReference type="Pfam" id="PF02932">
    <property type="entry name" value="Neur_chan_memb"/>
    <property type="match status" value="1"/>
</dbReference>